<reference evidence="2 3" key="1">
    <citation type="journal article" date="2011" name="PLoS Genet.">
        <title>Genome sequencing and comparative transcriptomics of the model entomopathogenic fungi Metarhizium anisopliae and M. acridum.</title>
        <authorList>
            <person name="Gao Q."/>
            <person name="Jin K."/>
            <person name="Ying S.H."/>
            <person name="Zhang Y."/>
            <person name="Xiao G."/>
            <person name="Shang Y."/>
            <person name="Duan Z."/>
            <person name="Hu X."/>
            <person name="Xie X.Q."/>
            <person name="Zhou G."/>
            <person name="Peng G."/>
            <person name="Luo Z."/>
            <person name="Huang W."/>
            <person name="Wang B."/>
            <person name="Fang W."/>
            <person name="Wang S."/>
            <person name="Zhong Y."/>
            <person name="Ma L.J."/>
            <person name="St Leger R.J."/>
            <person name="Zhao G.P."/>
            <person name="Pei Y."/>
            <person name="Feng M.G."/>
            <person name="Xia Y."/>
            <person name="Wang C."/>
        </authorList>
    </citation>
    <scope>NUCLEOTIDE SEQUENCE [LARGE SCALE GENOMIC DNA]</scope>
    <source>
        <strain evidence="2 3">CQMa 102</strain>
    </source>
</reference>
<dbReference type="InParanoid" id="E9ECR5"/>
<feature type="chain" id="PRO_5003239094" description="Hydrophobin" evidence="1">
    <location>
        <begin position="17"/>
        <end position="116"/>
    </location>
</feature>
<evidence type="ECO:0008006" key="4">
    <source>
        <dbReference type="Google" id="ProtNLM"/>
    </source>
</evidence>
<protein>
    <recommendedName>
        <fullName evidence="4">Hydrophobin</fullName>
    </recommendedName>
</protein>
<dbReference type="AlphaFoldDB" id="E9ECR5"/>
<accession>E9ECR5</accession>
<name>E9ECR5_METAQ</name>
<evidence type="ECO:0000313" key="3">
    <source>
        <dbReference type="Proteomes" id="UP000002499"/>
    </source>
</evidence>
<evidence type="ECO:0000256" key="1">
    <source>
        <dbReference type="SAM" id="SignalP"/>
    </source>
</evidence>
<gene>
    <name evidence="2" type="ORF">MAC_07663</name>
</gene>
<keyword evidence="3" id="KW-1185">Reference proteome</keyword>
<keyword evidence="1" id="KW-0732">Signal</keyword>
<dbReference type="EMBL" id="GL698551">
    <property type="protein sequence ID" value="EFY86282.1"/>
    <property type="molecule type" value="Genomic_DNA"/>
</dbReference>
<dbReference type="eggNOG" id="ENOG502T65G">
    <property type="taxonomic scope" value="Eukaryota"/>
</dbReference>
<sequence length="116" mass="12222">MKFTSAILALAAAVMAAPYDNPPPPPSQAPAPAPGAGSGQCNNNQHLTCCSKVSDFFCQIDFLGVCAGGSYCCKASPKVSFRSRRVFPFGRMALLICGIQTGISIININADCFRLF</sequence>
<feature type="signal peptide" evidence="1">
    <location>
        <begin position="1"/>
        <end position="16"/>
    </location>
</feature>
<dbReference type="Proteomes" id="UP000002499">
    <property type="component" value="Unassembled WGS sequence"/>
</dbReference>
<dbReference type="HOGENOM" id="CLU_2278115_0_0_1"/>
<organism evidence="3">
    <name type="scientific">Metarhizium acridum (strain CQMa 102)</name>
    <dbReference type="NCBI Taxonomy" id="655827"/>
    <lineage>
        <taxon>Eukaryota</taxon>
        <taxon>Fungi</taxon>
        <taxon>Dikarya</taxon>
        <taxon>Ascomycota</taxon>
        <taxon>Pezizomycotina</taxon>
        <taxon>Sordariomycetes</taxon>
        <taxon>Hypocreomycetidae</taxon>
        <taxon>Hypocreales</taxon>
        <taxon>Clavicipitaceae</taxon>
        <taxon>Metarhizium</taxon>
    </lineage>
</organism>
<evidence type="ECO:0000313" key="2">
    <source>
        <dbReference type="EMBL" id="EFY86282.1"/>
    </source>
</evidence>
<proteinExistence type="predicted"/>